<feature type="domain" description="TonB-dependent receptor plug" evidence="9">
    <location>
        <begin position="221"/>
        <end position="326"/>
    </location>
</feature>
<dbReference type="Gene3D" id="2.60.40.1120">
    <property type="entry name" value="Carboxypeptidase-like, regulatory domain"/>
    <property type="match status" value="1"/>
</dbReference>
<evidence type="ECO:0000256" key="6">
    <source>
        <dbReference type="ARBA" id="ARBA00023237"/>
    </source>
</evidence>
<evidence type="ECO:0000256" key="1">
    <source>
        <dbReference type="ARBA" id="ARBA00004571"/>
    </source>
</evidence>
<evidence type="ECO:0000256" key="2">
    <source>
        <dbReference type="ARBA" id="ARBA00022448"/>
    </source>
</evidence>
<evidence type="ECO:0000256" key="4">
    <source>
        <dbReference type="ARBA" id="ARBA00022692"/>
    </source>
</evidence>
<keyword evidence="3 7" id="KW-1134">Transmembrane beta strand</keyword>
<dbReference type="PROSITE" id="PS52016">
    <property type="entry name" value="TONB_DEPENDENT_REC_3"/>
    <property type="match status" value="1"/>
</dbReference>
<dbReference type="SUPFAM" id="SSF56935">
    <property type="entry name" value="Porins"/>
    <property type="match status" value="1"/>
</dbReference>
<dbReference type="SUPFAM" id="SSF49464">
    <property type="entry name" value="Carboxypeptidase regulatory domain-like"/>
    <property type="match status" value="1"/>
</dbReference>
<dbReference type="InterPro" id="IPR037066">
    <property type="entry name" value="Plug_dom_sf"/>
</dbReference>
<name>A0ABX1S0C2_9FLAO</name>
<dbReference type="RefSeq" id="WP_169676156.1">
    <property type="nucleotide sequence ID" value="NZ_JABBHF010000011.1"/>
</dbReference>
<dbReference type="InterPro" id="IPR036942">
    <property type="entry name" value="Beta-barrel_TonB_sf"/>
</dbReference>
<dbReference type="InterPro" id="IPR023997">
    <property type="entry name" value="TonB-dep_OMP_SusC/RagA_CS"/>
</dbReference>
<evidence type="ECO:0000259" key="8">
    <source>
        <dbReference type="Pfam" id="PF07660"/>
    </source>
</evidence>
<proteinExistence type="inferred from homology"/>
<comment type="caution">
    <text evidence="10">The sequence shown here is derived from an EMBL/GenBank/DDBJ whole genome shotgun (WGS) entry which is preliminary data.</text>
</comment>
<keyword evidence="6 7" id="KW-0998">Cell outer membrane</keyword>
<reference evidence="10 11" key="1">
    <citation type="submission" date="2020-04" db="EMBL/GenBank/DDBJ databases">
        <title>A Flavivirga sp. nov.</title>
        <authorList>
            <person name="Sun X."/>
        </authorList>
    </citation>
    <scope>NUCLEOTIDE SEQUENCE [LARGE SCALE GENOMIC DNA]</scope>
    <source>
        <strain evidence="10 11">Y03</strain>
    </source>
</reference>
<protein>
    <submittedName>
        <fullName evidence="10">TonB-dependent receptor</fullName>
    </submittedName>
</protein>
<dbReference type="NCBIfam" id="TIGR04056">
    <property type="entry name" value="OMP_RagA_SusC"/>
    <property type="match status" value="1"/>
</dbReference>
<dbReference type="InterPro" id="IPR011662">
    <property type="entry name" value="Secretin/TonB_short_N"/>
</dbReference>
<dbReference type="InterPro" id="IPR012910">
    <property type="entry name" value="Plug_dom"/>
</dbReference>
<keyword evidence="10" id="KW-0675">Receptor</keyword>
<dbReference type="InterPro" id="IPR039426">
    <property type="entry name" value="TonB-dep_rcpt-like"/>
</dbReference>
<feature type="domain" description="Secretin/TonB short N-terminal" evidence="8">
    <location>
        <begin position="69"/>
        <end position="118"/>
    </location>
</feature>
<keyword evidence="4 7" id="KW-0812">Transmembrane</keyword>
<dbReference type="Gene3D" id="2.40.170.20">
    <property type="entry name" value="TonB-dependent receptor, beta-barrel domain"/>
    <property type="match status" value="1"/>
</dbReference>
<accession>A0ABX1S0C2</accession>
<dbReference type="Pfam" id="PF13715">
    <property type="entry name" value="CarbopepD_reg_2"/>
    <property type="match status" value="1"/>
</dbReference>
<dbReference type="InterPro" id="IPR008969">
    <property type="entry name" value="CarboxyPept-like_regulatory"/>
</dbReference>
<dbReference type="InterPro" id="IPR023996">
    <property type="entry name" value="TonB-dep_OMP_SusC/RagA"/>
</dbReference>
<dbReference type="PROSITE" id="PS00018">
    <property type="entry name" value="EF_HAND_1"/>
    <property type="match status" value="1"/>
</dbReference>
<evidence type="ECO:0000256" key="7">
    <source>
        <dbReference type="PROSITE-ProRule" id="PRU01360"/>
    </source>
</evidence>
<evidence type="ECO:0000256" key="5">
    <source>
        <dbReference type="ARBA" id="ARBA00023136"/>
    </source>
</evidence>
<dbReference type="NCBIfam" id="TIGR04057">
    <property type="entry name" value="SusC_RagA_signa"/>
    <property type="match status" value="1"/>
</dbReference>
<comment type="subcellular location">
    <subcellularLocation>
        <location evidence="1 7">Cell outer membrane</location>
        <topology evidence="1 7">Multi-pass membrane protein</topology>
    </subcellularLocation>
</comment>
<keyword evidence="5 7" id="KW-0472">Membrane</keyword>
<organism evidence="10 11">
    <name type="scientific">Flavivirga algicola</name>
    <dbReference type="NCBI Taxonomy" id="2729136"/>
    <lineage>
        <taxon>Bacteria</taxon>
        <taxon>Pseudomonadati</taxon>
        <taxon>Bacteroidota</taxon>
        <taxon>Flavobacteriia</taxon>
        <taxon>Flavobacteriales</taxon>
        <taxon>Flavobacteriaceae</taxon>
        <taxon>Flavivirga</taxon>
    </lineage>
</organism>
<dbReference type="Proteomes" id="UP000746690">
    <property type="component" value="Unassembled WGS sequence"/>
</dbReference>
<evidence type="ECO:0000313" key="11">
    <source>
        <dbReference type="Proteomes" id="UP000746690"/>
    </source>
</evidence>
<dbReference type="Pfam" id="PF07660">
    <property type="entry name" value="STN"/>
    <property type="match status" value="1"/>
</dbReference>
<comment type="similarity">
    <text evidence="7">Belongs to the TonB-dependent receptor family.</text>
</comment>
<gene>
    <name evidence="10" type="ORF">HHX25_17475</name>
</gene>
<evidence type="ECO:0000313" key="10">
    <source>
        <dbReference type="EMBL" id="NMH89307.1"/>
    </source>
</evidence>
<dbReference type="Gene3D" id="2.170.130.10">
    <property type="entry name" value="TonB-dependent receptor, plug domain"/>
    <property type="match status" value="1"/>
</dbReference>
<evidence type="ECO:0000259" key="9">
    <source>
        <dbReference type="Pfam" id="PF07715"/>
    </source>
</evidence>
<keyword evidence="2 7" id="KW-0813">Transport</keyword>
<keyword evidence="11" id="KW-1185">Reference proteome</keyword>
<dbReference type="InterPro" id="IPR018247">
    <property type="entry name" value="EF_Hand_1_Ca_BS"/>
</dbReference>
<sequence length="1106" mass="120737">MKFLIKLGNGIPYLKLDLKMKLTVYLFLISLFQIHANSSYSQNTKITLELENVTIENVLRSIEAKSDFKFLYNDKEVDYKKLVSINFKKTKIKKILDTLLSGTDIKFEVLNKQIILVSKSNKETSSALQQTVKGTVVDENGLGVPGASIIVKGTTKGLVTDFDGNFSIQVSPGDVLEVSFLGYITQSVTIGNQTSIKIVLKEDTAQLDEVVVVGYGTQKRSDIVGAISSVSPKDYEEQPIAIASDVLQGRSPGVQISNASGAPGSIAVVRIRGANSITNNSDPLYVIDGVLGASFTALNPADIQSIEILKDASSTGLYGSRGSNGVVMVTTKRGKTDTPVVEFNSLISAQYLPSKIDKLSAAQHAEVVNISSGTEEFSQTQIDAFRTAGGTDWQDEIYREGFDAILQNHNLSISGKSGKIDYYISGNKVDNVGILENSLYEREAVRANVNFEVNEKLRMGLYISYADELAKNINNTSSLFNPTAAALIYSPTVPAYQDNGRPTHTGRFSGIATSPTAIAFGRNENIFTDNTTFNFNVNWNVTKNIDYTFIGARRTQQGSNRFFKDDLADLQAPQASVTESQFQTYQHTHILDYRPNIGENHSLLLKGVFEETWTEIFGSSATATGLTNLDRSYFNLALAETYNIASGENESSIRSYVARMEYAYKNKYLLSSTVRQDQSSKFQNKFQNATFPSVALGWRVSEEPFLQDSKTLSNLKLRVSWGETGNEGIAAYSSFPSLVTGIGAIVDGSTIQFGVAPGGLTNDDLRWETTAQLNAGIDFGFWNNRFTASVDYYKKNTTDVLLRVTPPTYIGGITELVNTGEIENEGFEFMVEGTIINNEDFQWDAAFNISTNKATAISLGKDDFIFPGGGLFSGSAAIPTRVEVGGRIGNIQGYINDGVWGTDEVAEADAFDADPGDSKYRDVNGDGSISADDITTIGNGAPDFTWGLNNTLSYKNFTLNVFLQSMVGHDLLNINRALTNGAGGDGSLTGIDQLNAWTPDNQNTVVPSLTSNYLHRPEDSRYVEDATFIRFKNISLGYNLPESLLESTFLDSVKLILSAQNLITITDYKGYDPEVSAGGSSNVFLGYDTGVYPNPKRVTLGVNVKF</sequence>
<dbReference type="Pfam" id="PF07715">
    <property type="entry name" value="Plug"/>
    <property type="match status" value="1"/>
</dbReference>
<evidence type="ECO:0000256" key="3">
    <source>
        <dbReference type="ARBA" id="ARBA00022452"/>
    </source>
</evidence>
<dbReference type="EMBL" id="JABBHF010000011">
    <property type="protein sequence ID" value="NMH89307.1"/>
    <property type="molecule type" value="Genomic_DNA"/>
</dbReference>